<comment type="caution">
    <text evidence="1">The sequence shown here is derived from an EMBL/GenBank/DDBJ whole genome shotgun (WGS) entry which is preliminary data.</text>
</comment>
<dbReference type="EMBL" id="LAZR01000256">
    <property type="protein sequence ID" value="KKN78884.1"/>
    <property type="molecule type" value="Genomic_DNA"/>
</dbReference>
<dbReference type="InterPro" id="IPR016181">
    <property type="entry name" value="Acyl_CoA_acyltransferase"/>
</dbReference>
<name>A0A0F9TI12_9ZZZZ</name>
<reference evidence="1" key="1">
    <citation type="journal article" date="2015" name="Nature">
        <title>Complex archaea that bridge the gap between prokaryotes and eukaryotes.</title>
        <authorList>
            <person name="Spang A."/>
            <person name="Saw J.H."/>
            <person name="Jorgensen S.L."/>
            <person name="Zaremba-Niedzwiedzka K."/>
            <person name="Martijn J."/>
            <person name="Lind A.E."/>
            <person name="van Eijk R."/>
            <person name="Schleper C."/>
            <person name="Guy L."/>
            <person name="Ettema T.J."/>
        </authorList>
    </citation>
    <scope>NUCLEOTIDE SEQUENCE</scope>
</reference>
<dbReference type="SUPFAM" id="SSF55729">
    <property type="entry name" value="Acyl-CoA N-acyltransferases (Nat)"/>
    <property type="match status" value="1"/>
</dbReference>
<dbReference type="AlphaFoldDB" id="A0A0F9TI12"/>
<evidence type="ECO:0008006" key="2">
    <source>
        <dbReference type="Google" id="ProtNLM"/>
    </source>
</evidence>
<gene>
    <name evidence="1" type="ORF">LCGC14_0346560</name>
</gene>
<organism evidence="1">
    <name type="scientific">marine sediment metagenome</name>
    <dbReference type="NCBI Taxonomy" id="412755"/>
    <lineage>
        <taxon>unclassified sequences</taxon>
        <taxon>metagenomes</taxon>
        <taxon>ecological metagenomes</taxon>
    </lineage>
</organism>
<proteinExistence type="predicted"/>
<accession>A0A0F9TI12</accession>
<sequence>MIDVRPMKAEDMLWVMTHGLKERNLRFDTNEETYKAAKEREESGMCVTGWIDGQPECVAGIDIMWEGVGDVWLMITPFIDNHVKESYKCIRKGLKKLIKDHKIRRLQSYGRVDFPECHTLFAHLGFKVEGLAKAYTSDGVDAIMYGKIYNV</sequence>
<evidence type="ECO:0000313" key="1">
    <source>
        <dbReference type="EMBL" id="KKN78884.1"/>
    </source>
</evidence>
<protein>
    <recommendedName>
        <fullName evidence="2">N-acetyltransferase domain-containing protein</fullName>
    </recommendedName>
</protein>